<dbReference type="Proteomes" id="UP000319432">
    <property type="component" value="Chromosome"/>
</dbReference>
<name>A0A518VEG8_BRELA</name>
<dbReference type="OrthoDB" id="9801813at2"/>
<organism evidence="2 3">
    <name type="scientific">Brevibacillus laterosporus</name>
    <name type="common">Bacillus laterosporus</name>
    <dbReference type="NCBI Taxonomy" id="1465"/>
    <lineage>
        <taxon>Bacteria</taxon>
        <taxon>Bacillati</taxon>
        <taxon>Bacillota</taxon>
        <taxon>Bacilli</taxon>
        <taxon>Bacillales</taxon>
        <taxon>Paenibacillaceae</taxon>
        <taxon>Brevibacillus</taxon>
    </lineage>
</organism>
<protein>
    <recommendedName>
        <fullName evidence="1">ATPase AAA-type core domain-containing protein</fullName>
    </recommendedName>
</protein>
<feature type="domain" description="ATPase AAA-type core" evidence="1">
    <location>
        <begin position="54"/>
        <end position="339"/>
    </location>
</feature>
<keyword evidence="3" id="KW-1185">Reference proteome</keyword>
<dbReference type="Pfam" id="PF13304">
    <property type="entry name" value="AAA_21"/>
    <property type="match status" value="1"/>
</dbReference>
<dbReference type="InterPro" id="IPR051396">
    <property type="entry name" value="Bact_Antivir_Def_Nuclease"/>
</dbReference>
<dbReference type="EMBL" id="CP033464">
    <property type="protein sequence ID" value="QDX95396.1"/>
    <property type="molecule type" value="Genomic_DNA"/>
</dbReference>
<dbReference type="InterPro" id="IPR003959">
    <property type="entry name" value="ATPase_AAA_core"/>
</dbReference>
<dbReference type="AlphaFoldDB" id="A0A518VEG8"/>
<dbReference type="CDD" id="cd00267">
    <property type="entry name" value="ABC_ATPase"/>
    <property type="match status" value="2"/>
</dbReference>
<evidence type="ECO:0000313" key="2">
    <source>
        <dbReference type="EMBL" id="QDX95396.1"/>
    </source>
</evidence>
<accession>A0A518VEG8</accession>
<evidence type="ECO:0000259" key="1">
    <source>
        <dbReference type="Pfam" id="PF13304"/>
    </source>
</evidence>
<dbReference type="PANTHER" id="PTHR43581:SF2">
    <property type="entry name" value="EXCINUCLEASE ATPASE SUBUNIT"/>
    <property type="match status" value="1"/>
</dbReference>
<proteinExistence type="predicted"/>
<dbReference type="SUPFAM" id="SSF52540">
    <property type="entry name" value="P-loop containing nucleoside triphosphate hydrolases"/>
    <property type="match status" value="1"/>
</dbReference>
<dbReference type="InterPro" id="IPR027417">
    <property type="entry name" value="P-loop_NTPase"/>
</dbReference>
<gene>
    <name evidence="2" type="ORF">EEL30_25830</name>
</gene>
<evidence type="ECO:0000313" key="3">
    <source>
        <dbReference type="Proteomes" id="UP000319432"/>
    </source>
</evidence>
<dbReference type="PANTHER" id="PTHR43581">
    <property type="entry name" value="ATP/GTP PHOSPHATASE"/>
    <property type="match status" value="1"/>
</dbReference>
<reference evidence="2 3" key="1">
    <citation type="submission" date="2018-11" db="EMBL/GenBank/DDBJ databases">
        <title>Phylogenetic determinants of toxin gene distribution in genomes of Brevibacillus laterosporus.</title>
        <authorList>
            <person name="Glare T.R."/>
            <person name="Durrant A."/>
            <person name="Berry C."/>
            <person name="Palma L."/>
            <person name="Ormskirk M."/>
            <person name="Cox M.O."/>
        </authorList>
    </citation>
    <scope>NUCLEOTIDE SEQUENCE [LARGE SCALE GENOMIC DNA]</scope>
    <source>
        <strain evidence="2 3">1821L</strain>
    </source>
</reference>
<dbReference type="Gene3D" id="3.40.50.300">
    <property type="entry name" value="P-loop containing nucleotide triphosphate hydrolases"/>
    <property type="match status" value="1"/>
</dbReference>
<sequence>MVLKYDENNYAILLGNIKQAYQNGAFKNNYIEYITFPYYKNLQSFTTINFTFPFTVLVGKNGSGKSSTLHALYGCPRGYSTGNFWFSTHLDPILETGNSPNCYFYQYQEDRDKKVVLKTRVTRKGSDTHREDPDYWEPSRPLKKYGLDPNKRDRPLQKKVIYMDFRSELSAFDQYFYFGALDKYISSKTKQDYIRIQSKKLKSAIELDKIYSLKGAKQNELVSELNENELKIISYILGKDYTSGKIIKHKFFSTWGTSVILEHHSFKYSEAHAGSGEIAIVKLIHKLLNAEENSLILLDEPEVSLHPGAQKRLKIFLMELLLKKKHQIIISTHSPNFVEGLPKEAIKLFTSGLDSTKVKVVEDCYSNEAFYTLGQTTSDKDKVNIIVEDDLARNIVTAVLSTLGDEKASLFNINFYPGGAQTIKKSLVKHYSNDEVSNAFILFDGDQTPKINILDIEQLPKINYNTDFLGDHIKKITGISNIEFDIDGNNISGVRIDQLLQAQEKYIKFYASNIYYLPCQTPEEIIWNDDVINDLLQFNKEIIYNISSANNFKEKMKIASDAIFKNMVDSVNSLSSLLLTRWIQINSKEKEQISKNLINMLEKKERLVLTALS</sequence>